<dbReference type="InterPro" id="IPR001296">
    <property type="entry name" value="Glyco_trans_1"/>
</dbReference>
<dbReference type="PANTHER" id="PTHR46401:SF2">
    <property type="entry name" value="GLYCOSYLTRANSFERASE WBBK-RELATED"/>
    <property type="match status" value="1"/>
</dbReference>
<evidence type="ECO:0000259" key="2">
    <source>
        <dbReference type="Pfam" id="PF00534"/>
    </source>
</evidence>
<protein>
    <recommendedName>
        <fullName evidence="2">Glycosyl transferase family 1 domain-containing protein</fullName>
    </recommendedName>
</protein>
<dbReference type="SUPFAM" id="SSF53756">
    <property type="entry name" value="UDP-Glycosyltransferase/glycogen phosphorylase"/>
    <property type="match status" value="1"/>
</dbReference>
<dbReference type="Gene3D" id="3.40.50.2000">
    <property type="entry name" value="Glycogen Phosphorylase B"/>
    <property type="match status" value="1"/>
</dbReference>
<dbReference type="Pfam" id="PF00534">
    <property type="entry name" value="Glycos_transf_1"/>
    <property type="match status" value="1"/>
</dbReference>
<accession>A0A1E5SI92</accession>
<dbReference type="GO" id="GO:0016757">
    <property type="term" value="F:glycosyltransferase activity"/>
    <property type="evidence" value="ECO:0007669"/>
    <property type="project" value="InterPro"/>
</dbReference>
<dbReference type="EMBL" id="MDJD01000054">
    <property type="protein sequence ID" value="OEJ98839.1"/>
    <property type="molecule type" value="Genomic_DNA"/>
</dbReference>
<dbReference type="AlphaFoldDB" id="A0A1E5SI92"/>
<feature type="domain" description="Glycosyl transferase family 1" evidence="2">
    <location>
        <begin position="187"/>
        <end position="322"/>
    </location>
</feature>
<evidence type="ECO:0000313" key="3">
    <source>
        <dbReference type="EMBL" id="OEJ98839.1"/>
    </source>
</evidence>
<gene>
    <name evidence="3" type="ORF">A8C32_06535</name>
</gene>
<dbReference type="STRING" id="1849968.A8C32_06535"/>
<evidence type="ECO:0000313" key="4">
    <source>
        <dbReference type="Proteomes" id="UP000095713"/>
    </source>
</evidence>
<dbReference type="OrthoDB" id="7560678at2"/>
<keyword evidence="1" id="KW-0808">Transferase</keyword>
<organism evidence="3 4">
    <name type="scientific">Flavivirga aquatica</name>
    <dbReference type="NCBI Taxonomy" id="1849968"/>
    <lineage>
        <taxon>Bacteria</taxon>
        <taxon>Pseudomonadati</taxon>
        <taxon>Bacteroidota</taxon>
        <taxon>Flavobacteriia</taxon>
        <taxon>Flavobacteriales</taxon>
        <taxon>Flavobacteriaceae</taxon>
        <taxon>Flavivirga</taxon>
    </lineage>
</organism>
<name>A0A1E5SI92_9FLAO</name>
<dbReference type="RefSeq" id="WP_069831522.1">
    <property type="nucleotide sequence ID" value="NZ_MDJD01000054.1"/>
</dbReference>
<evidence type="ECO:0000256" key="1">
    <source>
        <dbReference type="ARBA" id="ARBA00022679"/>
    </source>
</evidence>
<reference evidence="3 4" key="1">
    <citation type="submission" date="2016-05" db="EMBL/GenBank/DDBJ databases">
        <title>Draft Genome Sequence of Algibacter sp. Strain SK-16 Isolated from the Surface Water of Aburatsubo Inlet.</title>
        <authorList>
            <person name="Wong S.-K."/>
            <person name="Yoshizawa S."/>
            <person name="Nakajima Y."/>
            <person name="Ogura Y."/>
            <person name="Tetsuya H."/>
            <person name="Hamasaki K."/>
        </authorList>
    </citation>
    <scope>NUCLEOTIDE SEQUENCE [LARGE SCALE GENOMIC DNA]</scope>
    <source>
        <strain evidence="3 4">SK-16</strain>
    </source>
</reference>
<dbReference type="CDD" id="cd03801">
    <property type="entry name" value="GT4_PimA-like"/>
    <property type="match status" value="1"/>
</dbReference>
<sequence length="344" mass="39800">MITMMNGNNDLKENLYFTICHKWKYLWAIFCSKFYASSATKTINKLVYIAREKDKDWIFGAKIRRLSRHSSLNAEPYFHNKLRDLPDADGYYYIYQNYFCRCIRSTPSILKKKNVVMFTHPNWSKKYSKTHVIWCLNKADTIICLNSEIKTNLIEMGVKPELLEVLHIGTCSNFFSSHTRLNGAVGFCSTYNIRKNPNLILEVVKNLPNRIFHLIGNNWENYSKFNELSSLPNFVYYNDVPYETYPDLYSKIDVFVSPSILEGGPVPILEAMMSNCVPVASKTGFCSDLINHGENGFLFDVDASSQDVIPLIEKAFLLKTNIRETVTQYTWENCAKTIDGYFLN</sequence>
<keyword evidence="4" id="KW-1185">Reference proteome</keyword>
<dbReference type="PANTHER" id="PTHR46401">
    <property type="entry name" value="GLYCOSYLTRANSFERASE WBBK-RELATED"/>
    <property type="match status" value="1"/>
</dbReference>
<proteinExistence type="predicted"/>
<comment type="caution">
    <text evidence="3">The sequence shown here is derived from an EMBL/GenBank/DDBJ whole genome shotgun (WGS) entry which is preliminary data.</text>
</comment>
<dbReference type="Proteomes" id="UP000095713">
    <property type="component" value="Unassembled WGS sequence"/>
</dbReference>